<dbReference type="Gene3D" id="3.40.50.1110">
    <property type="entry name" value="SGNH hydrolase"/>
    <property type="match status" value="1"/>
</dbReference>
<dbReference type="OrthoDB" id="9975373at2759"/>
<gene>
    <name evidence="2" type="ORF">X975_12702</name>
</gene>
<name>A0A087T617_STEMI</name>
<dbReference type="AlphaFoldDB" id="A0A087T617"/>
<dbReference type="SUPFAM" id="SSF52266">
    <property type="entry name" value="SGNH hydrolase"/>
    <property type="match status" value="1"/>
</dbReference>
<dbReference type="Proteomes" id="UP000054359">
    <property type="component" value="Unassembled WGS sequence"/>
</dbReference>
<reference evidence="2 3" key="1">
    <citation type="submission" date="2013-11" db="EMBL/GenBank/DDBJ databases">
        <title>Genome sequencing of Stegodyphus mimosarum.</title>
        <authorList>
            <person name="Bechsgaard J."/>
        </authorList>
    </citation>
    <scope>NUCLEOTIDE SEQUENCE [LARGE SCALE GENOMIC DNA]</scope>
</reference>
<dbReference type="PANTHER" id="PTHR14469">
    <property type="entry name" value="SARCOMA ANTIGEN NY-SAR-23"/>
    <property type="match status" value="1"/>
</dbReference>
<evidence type="ECO:0000313" key="3">
    <source>
        <dbReference type="Proteomes" id="UP000054359"/>
    </source>
</evidence>
<feature type="non-terminal residue" evidence="2">
    <location>
        <position position="171"/>
    </location>
</feature>
<evidence type="ECO:0000313" key="2">
    <source>
        <dbReference type="EMBL" id="KFM60556.1"/>
    </source>
</evidence>
<dbReference type="EMBL" id="KK113595">
    <property type="protein sequence ID" value="KFM60556.1"/>
    <property type="molecule type" value="Genomic_DNA"/>
</dbReference>
<dbReference type="OMA" id="REYCENA"/>
<accession>A0A087T617</accession>
<evidence type="ECO:0000256" key="1">
    <source>
        <dbReference type="ARBA" id="ARBA00037957"/>
    </source>
</evidence>
<organism evidence="2 3">
    <name type="scientific">Stegodyphus mimosarum</name>
    <name type="common">African social velvet spider</name>
    <dbReference type="NCBI Taxonomy" id="407821"/>
    <lineage>
        <taxon>Eukaryota</taxon>
        <taxon>Metazoa</taxon>
        <taxon>Ecdysozoa</taxon>
        <taxon>Arthropoda</taxon>
        <taxon>Chelicerata</taxon>
        <taxon>Arachnida</taxon>
        <taxon>Araneae</taxon>
        <taxon>Araneomorphae</taxon>
        <taxon>Entelegynae</taxon>
        <taxon>Eresoidea</taxon>
        <taxon>Eresidae</taxon>
        <taxon>Stegodyphus</taxon>
    </lineage>
</organism>
<protein>
    <submittedName>
        <fullName evidence="2">Protein FAM113B</fullName>
    </submittedName>
</protein>
<dbReference type="InterPro" id="IPR036514">
    <property type="entry name" value="SGNH_hydro_sf"/>
</dbReference>
<keyword evidence="3" id="KW-1185">Reference proteome</keyword>
<dbReference type="PANTHER" id="PTHR14469:SF0">
    <property type="entry name" value="FAMILY WITH SEQUENCE SIMILARITY 113"/>
    <property type="match status" value="1"/>
</dbReference>
<proteinExistence type="inferred from homology"/>
<sequence length="171" mass="19693">MADIFLQKDLVNLLRNKRIVLMGDSNVRAVYKDVLCLSKQSKFCSDRIFKTKMENSVFGDKLVYHGLRSNGRDYQEEREAISSGVDVSFYFLTRVYSDYVKKILKNISKKCPPDILVIGSCVWDVTRWGPYGVQDYKSNLKTLLKQIQTYFPKTLFIWLTAPPIAVDMKGG</sequence>
<comment type="similarity">
    <text evidence="1">Belongs to the PC-esterase family.</text>
</comment>